<dbReference type="PANTHER" id="PTHR47377:SF1">
    <property type="entry name" value="RHODANESE-LIKE DOMAIN-CONTAINING PROTEIN 4, CHLOROPLASTIC"/>
    <property type="match status" value="1"/>
</dbReference>
<dbReference type="EMBL" id="UINC01037427">
    <property type="protein sequence ID" value="SVB32901.1"/>
    <property type="molecule type" value="Genomic_DNA"/>
</dbReference>
<sequence length="158" mass="17591">MKFLVTSILFGGNQMTQVLRSKYAGDVTPKEAWDILENDGKSILIDCRTDAEWSYVGAPNLSQIAKKPIKISWKVFPEMDINPEFQTEITAACPDKEAKLLFLCRSGVRSIDAAISATEAGYKNAYNILEGFEGDQDDQGHRGRLGGWRFSGLPWKQG</sequence>
<organism evidence="2">
    <name type="scientific">marine metagenome</name>
    <dbReference type="NCBI Taxonomy" id="408172"/>
    <lineage>
        <taxon>unclassified sequences</taxon>
        <taxon>metagenomes</taxon>
        <taxon>ecological metagenomes</taxon>
    </lineage>
</organism>
<dbReference type="SUPFAM" id="SSF52821">
    <property type="entry name" value="Rhodanese/Cell cycle control phosphatase"/>
    <property type="match status" value="1"/>
</dbReference>
<dbReference type="Gene3D" id="3.40.250.10">
    <property type="entry name" value="Rhodanese-like domain"/>
    <property type="match status" value="1"/>
</dbReference>
<dbReference type="AlphaFoldDB" id="A0A382D5A9"/>
<proteinExistence type="predicted"/>
<reference evidence="2" key="1">
    <citation type="submission" date="2018-05" db="EMBL/GenBank/DDBJ databases">
        <authorList>
            <person name="Lanie J.A."/>
            <person name="Ng W.-L."/>
            <person name="Kazmierczak K.M."/>
            <person name="Andrzejewski T.M."/>
            <person name="Davidsen T.M."/>
            <person name="Wayne K.J."/>
            <person name="Tettelin H."/>
            <person name="Glass J.I."/>
            <person name="Rusch D."/>
            <person name="Podicherti R."/>
            <person name="Tsui H.-C.T."/>
            <person name="Winkler M.E."/>
        </authorList>
    </citation>
    <scope>NUCLEOTIDE SEQUENCE</scope>
</reference>
<dbReference type="InterPro" id="IPR001763">
    <property type="entry name" value="Rhodanese-like_dom"/>
</dbReference>
<dbReference type="CDD" id="cd01522">
    <property type="entry name" value="RHOD_1"/>
    <property type="match status" value="1"/>
</dbReference>
<dbReference type="InterPro" id="IPR036873">
    <property type="entry name" value="Rhodanese-like_dom_sf"/>
</dbReference>
<feature type="domain" description="Rhodanese" evidence="1">
    <location>
        <begin position="38"/>
        <end position="144"/>
    </location>
</feature>
<dbReference type="PANTHER" id="PTHR47377">
    <property type="entry name" value="RHODANESE-LIKE DOMAIN-CONTAINING PROTEIN 4, CHLOROPLASTIC"/>
    <property type="match status" value="1"/>
</dbReference>
<accession>A0A382D5A9</accession>
<protein>
    <recommendedName>
        <fullName evidence="1">Rhodanese domain-containing protein</fullName>
    </recommendedName>
</protein>
<dbReference type="SMART" id="SM00450">
    <property type="entry name" value="RHOD"/>
    <property type="match status" value="1"/>
</dbReference>
<gene>
    <name evidence="2" type="ORF">METZ01_LOCUS185755</name>
</gene>
<dbReference type="PROSITE" id="PS50206">
    <property type="entry name" value="RHODANESE_3"/>
    <property type="match status" value="1"/>
</dbReference>
<evidence type="ECO:0000313" key="2">
    <source>
        <dbReference type="EMBL" id="SVB32901.1"/>
    </source>
</evidence>
<name>A0A382D5A9_9ZZZZ</name>
<dbReference type="Pfam" id="PF00581">
    <property type="entry name" value="Rhodanese"/>
    <property type="match status" value="1"/>
</dbReference>
<evidence type="ECO:0000259" key="1">
    <source>
        <dbReference type="PROSITE" id="PS50206"/>
    </source>
</evidence>
<dbReference type="InterPro" id="IPR044240">
    <property type="entry name" value="STR4-like"/>
</dbReference>